<evidence type="ECO:0000313" key="4">
    <source>
        <dbReference type="Proteomes" id="UP001500200"/>
    </source>
</evidence>
<sequence>MSHAQTPHARRSHPDTARGQTTDSGTPGMQTPETPDVGDRIDVGLQRILKRETRSSRAGMAGLAAALVIAACVYALLESALRAIGQPPWLIDPQTAAERLIALPGGISPLLLGSLGGVVAMVGLIFFLNAVLPGRKSRHLLQDPRAGVVVDDEVIASALARAARTAANVTQEQVMVVVSQRLVVVNVRPTSGVPLHEERILAAVEDELRKMAPSPMPSVRVNVATSGVIGA</sequence>
<dbReference type="Proteomes" id="UP001500200">
    <property type="component" value="Unassembled WGS sequence"/>
</dbReference>
<organism evidence="3 4">
    <name type="scientific">Arthrobacter gyeryongensis</name>
    <dbReference type="NCBI Taxonomy" id="1650592"/>
    <lineage>
        <taxon>Bacteria</taxon>
        <taxon>Bacillati</taxon>
        <taxon>Actinomycetota</taxon>
        <taxon>Actinomycetes</taxon>
        <taxon>Micrococcales</taxon>
        <taxon>Micrococcaceae</taxon>
        <taxon>Arthrobacter</taxon>
    </lineage>
</organism>
<accession>A0ABP9SFU8</accession>
<proteinExistence type="predicted"/>
<comment type="caution">
    <text evidence="3">The sequence shown here is derived from an EMBL/GenBank/DDBJ whole genome shotgun (WGS) entry which is preliminary data.</text>
</comment>
<evidence type="ECO:0000256" key="1">
    <source>
        <dbReference type="SAM" id="MobiDB-lite"/>
    </source>
</evidence>
<evidence type="ECO:0008006" key="5">
    <source>
        <dbReference type="Google" id="ProtNLM"/>
    </source>
</evidence>
<feature type="compositionally biased region" description="Polar residues" evidence="1">
    <location>
        <begin position="18"/>
        <end position="33"/>
    </location>
</feature>
<keyword evidence="2" id="KW-1133">Transmembrane helix</keyword>
<gene>
    <name evidence="3" type="ORF">GCM10023346_23660</name>
</gene>
<feature type="region of interest" description="Disordered" evidence="1">
    <location>
        <begin position="1"/>
        <end position="41"/>
    </location>
</feature>
<feature type="transmembrane region" description="Helical" evidence="2">
    <location>
        <begin position="58"/>
        <end position="77"/>
    </location>
</feature>
<name>A0ABP9SFU8_9MICC</name>
<dbReference type="EMBL" id="BAABKK010000014">
    <property type="protein sequence ID" value="GAA5194969.1"/>
    <property type="molecule type" value="Genomic_DNA"/>
</dbReference>
<keyword evidence="2" id="KW-0472">Membrane</keyword>
<reference evidence="4" key="1">
    <citation type="journal article" date="2019" name="Int. J. Syst. Evol. Microbiol.">
        <title>The Global Catalogue of Microorganisms (GCM) 10K type strain sequencing project: providing services to taxonomists for standard genome sequencing and annotation.</title>
        <authorList>
            <consortium name="The Broad Institute Genomics Platform"/>
            <consortium name="The Broad Institute Genome Sequencing Center for Infectious Disease"/>
            <person name="Wu L."/>
            <person name="Ma J."/>
        </authorList>
    </citation>
    <scope>NUCLEOTIDE SEQUENCE [LARGE SCALE GENOMIC DNA]</scope>
    <source>
        <strain evidence="4">JCM 18514</strain>
    </source>
</reference>
<protein>
    <recommendedName>
        <fullName evidence="5">Alkaline shock response membrane anchor protein AmaP</fullName>
    </recommendedName>
</protein>
<evidence type="ECO:0000313" key="3">
    <source>
        <dbReference type="EMBL" id="GAA5194969.1"/>
    </source>
</evidence>
<feature type="transmembrane region" description="Helical" evidence="2">
    <location>
        <begin position="110"/>
        <end position="132"/>
    </location>
</feature>
<keyword evidence="4" id="KW-1185">Reference proteome</keyword>
<evidence type="ECO:0000256" key="2">
    <source>
        <dbReference type="SAM" id="Phobius"/>
    </source>
</evidence>
<keyword evidence="2" id="KW-0812">Transmembrane</keyword>